<dbReference type="Proteomes" id="UP001163835">
    <property type="component" value="Unassembled WGS sequence"/>
</dbReference>
<gene>
    <name evidence="1" type="ORF">F5876DRAFT_77398</name>
</gene>
<name>A0ACC1TZF1_9AGAR</name>
<sequence>MGKNTKALYNNDNHMANTEDLSGSDDDDSEWFEKLTQNLVQSPVPTPRKPKMKKTGPESVPTITTKEIPTAIDLHTQWGASSPFKISDHTSSRFPINASRAPTVPNLTWISDEEEAGDTATDSSSSSIFDQYPGLSRQNNSSSISSFPSESSTKPNSVRPPPPTLSDSLSGSIPPTLPKNNRKPFIIAHDKETQKLFDNPDGLVPWGAQYELARGVILREWTWEDVREKIHNFIGKSDADTMHSVCYIMKDVALPKLLKTDLGQESDREQLAILENRERGLGLMGHFQGADYWFGGQIQQIATLRKTARCTLRLQLEPLEMRRSTRLARQFGSRRVLQVRIPEDFLRGDARRETIKYLSNKFILNGRVFAPTPPKEGAVYLIEINEDHERTPVDKFGDQYRKSLREVLDWHNPMALNSQQPLSKYAARAALALSNSVPALLFEVENIHFIDDIIASDCTERKPPAHKVLTDGCGFMNEAALKAIATALNYSSRPTAVQGRIAGSKGLWTICPDQGANASDIPQIWIRDSQRKIVYPHFNYSSRHYVTLDRVHRTFDLCHAALPSLSTMGPMVSLKKQSVLNLWANGVPIGIFRELMEKGLQDMIQPLIQWEGQFAMPALWDAINKAGKVSHVRTTRLGAGMARALGLAGREYKKEGSTQGQADTSIFSSTVSGRNEISGAPATLHEVAIELVQAGFHPAKDALLWSTLESVLRVTVQGAIDKCNIPLPEGSAATAFVIPDPLGILNENEIYYRSSTPMRDPNTQTLFHVITGEMLASISLLQSLGIKLAFRYPLRVISDTQKVIAVDKPELAQWSDVFIVPIKPSQSGQGLVSMMSKCSGGDQDGDDLCGIWLDRLVKPFKVSPLVLEPRDISANFEDKIEKVDDFLNRIKTVPDVESSLISVFLQGLTDSNVGLYDEFHDKAVRHDGYESMEAVRLAFLFNRLLDAPKTGAVLRTAVSTEDRSQNQKYIKSLDHRAQTGSQMSFIFDELEAFGRELLEATMAEFMQLPASSSEKSDVLLEPYRMAQKLCKVGCIPIDAATKIAETVGTSELDAKNVTQILLEARRLDLDLIEKHVDRAYYKFCSIAGTTKDLDDKKKKKGKISQSDVMAPAIALFAQEICGLTNTLPNIDQVKASYAYSKGKTVKFGKTVAFRTLCEIQVAASSEGGAPCFRLLDQVKSISGGARRLFQQ</sequence>
<dbReference type="EMBL" id="MU795135">
    <property type="protein sequence ID" value="KAJ3809819.1"/>
    <property type="molecule type" value="Genomic_DNA"/>
</dbReference>
<comment type="caution">
    <text evidence="1">The sequence shown here is derived from an EMBL/GenBank/DDBJ whole genome shotgun (WGS) entry which is preliminary data.</text>
</comment>
<reference evidence="1" key="1">
    <citation type="submission" date="2022-09" db="EMBL/GenBank/DDBJ databases">
        <title>A Global Phylogenomic Analysis of the Shiitake Genus Lentinula.</title>
        <authorList>
            <consortium name="DOE Joint Genome Institute"/>
            <person name="Sierra-Patev S."/>
            <person name="Min B."/>
            <person name="Naranjo-Ortiz M."/>
            <person name="Looney B."/>
            <person name="Konkel Z."/>
            <person name="Slot J.C."/>
            <person name="Sakamoto Y."/>
            <person name="Steenwyk J.L."/>
            <person name="Rokas A."/>
            <person name="Carro J."/>
            <person name="Camarero S."/>
            <person name="Ferreira P."/>
            <person name="Molpeceres G."/>
            <person name="Ruiz-Duenas F.J."/>
            <person name="Serrano A."/>
            <person name="Henrissat B."/>
            <person name="Drula E."/>
            <person name="Hughes K.W."/>
            <person name="Mata J.L."/>
            <person name="Ishikawa N.K."/>
            <person name="Vargas-Isla R."/>
            <person name="Ushijima S."/>
            <person name="Smith C.A."/>
            <person name="Ahrendt S."/>
            <person name="Andreopoulos W."/>
            <person name="He G."/>
            <person name="Labutti K."/>
            <person name="Lipzen A."/>
            <person name="Ng V."/>
            <person name="Riley R."/>
            <person name="Sandor L."/>
            <person name="Barry K."/>
            <person name="Martinez A.T."/>
            <person name="Xiao Y."/>
            <person name="Gibbons J.G."/>
            <person name="Terashima K."/>
            <person name="Grigoriev I.V."/>
            <person name="Hibbett D.S."/>
        </authorList>
    </citation>
    <scope>NUCLEOTIDE SEQUENCE</scope>
    <source>
        <strain evidence="1">TMI1499</strain>
    </source>
</reference>
<keyword evidence="2" id="KW-1185">Reference proteome</keyword>
<proteinExistence type="predicted"/>
<evidence type="ECO:0000313" key="1">
    <source>
        <dbReference type="EMBL" id="KAJ3809819.1"/>
    </source>
</evidence>
<evidence type="ECO:0000313" key="2">
    <source>
        <dbReference type="Proteomes" id="UP001163835"/>
    </source>
</evidence>
<accession>A0ACC1TZF1</accession>
<organism evidence="1 2">
    <name type="scientific">Lentinula aff. lateritia</name>
    <dbReference type="NCBI Taxonomy" id="2804960"/>
    <lineage>
        <taxon>Eukaryota</taxon>
        <taxon>Fungi</taxon>
        <taxon>Dikarya</taxon>
        <taxon>Basidiomycota</taxon>
        <taxon>Agaricomycotina</taxon>
        <taxon>Agaricomycetes</taxon>
        <taxon>Agaricomycetidae</taxon>
        <taxon>Agaricales</taxon>
        <taxon>Marasmiineae</taxon>
        <taxon>Omphalotaceae</taxon>
        <taxon>Lentinula</taxon>
    </lineage>
</organism>
<protein>
    <submittedName>
        <fullName evidence="1">RNA dependent RNA polymerase-domain-containing protein</fullName>
    </submittedName>
</protein>